<evidence type="ECO:0000259" key="1">
    <source>
        <dbReference type="Pfam" id="PF18668"/>
    </source>
</evidence>
<dbReference type="AlphaFoldDB" id="A0A1X1C2T6"/>
<name>A0A1X1C2T6_9GAMM</name>
<proteinExistence type="predicted"/>
<gene>
    <name evidence="2" type="ORF">HA41_00720</name>
</gene>
<organism evidence="2 3">
    <name type="scientific">Pantoea conspicua</name>
    <dbReference type="NCBI Taxonomy" id="472705"/>
    <lineage>
        <taxon>Bacteria</taxon>
        <taxon>Pseudomonadati</taxon>
        <taxon>Pseudomonadota</taxon>
        <taxon>Gammaproteobacteria</taxon>
        <taxon>Enterobacterales</taxon>
        <taxon>Erwiniaceae</taxon>
        <taxon>Pantoea</taxon>
    </lineage>
</organism>
<dbReference type="EMBL" id="MLFN01000001">
    <property type="protein sequence ID" value="ORM55987.1"/>
    <property type="molecule type" value="Genomic_DNA"/>
</dbReference>
<evidence type="ECO:0000313" key="3">
    <source>
        <dbReference type="Proteomes" id="UP000193933"/>
    </source>
</evidence>
<accession>A0A1X1C2T6</accession>
<sequence>MATQPTQNQVPSESPRDLKFNAGKVDEFVSSSNRTYTDRLGNEHYTIEGLNYLSQQAMKAFGYVILNGKSFTTGATISNPNEILFNPADGEYYKWTGSFASGPKVVPENSTPASSGGEGAGKWLTVGDSALRSQLIDGFADILVEQPKTGNFWIDVHPEAKIHRQNDRLFIGAAADNDGKISSTPSSSTKDWMELIRPATTNNAQFAVLSTIGQGAVLGASRSSDFASAGSLGCIGLSGYGINDNTAFPQTAYGAYLEAQRFAGAGRTHGFELDIVNFGSAVGIQPYDMFQDGLTVGGWIASGAEFSSTKASAALAIINNGAPFDKGIVFHSTSLAGTDGITGAGVAIEMAKNQAMRWMFGAGDLGASLTSGVSNPAATQQLAFTDSGMLFRNRVTRTMFRVDVSDTYVNGLEVIPANAGFAAAIQATGTDTNIDVALTPKGTGVVKINNPQVSAGAGAQQGYFQIRLANTLYKIPYYAV</sequence>
<dbReference type="InterPro" id="IPR040775">
    <property type="entry name" value="Tail_spike_N"/>
</dbReference>
<dbReference type="Gene3D" id="2.10.10.80">
    <property type="match status" value="1"/>
</dbReference>
<dbReference type="RefSeq" id="WP_158086609.1">
    <property type="nucleotide sequence ID" value="NZ_MLFN01000001.1"/>
</dbReference>
<protein>
    <recommendedName>
        <fullName evidence="1">Tail spike TSP1/Gp66 N-terminal domain-containing protein</fullName>
    </recommendedName>
</protein>
<evidence type="ECO:0000313" key="2">
    <source>
        <dbReference type="EMBL" id="ORM55987.1"/>
    </source>
</evidence>
<dbReference type="Proteomes" id="UP000193933">
    <property type="component" value="Unassembled WGS sequence"/>
</dbReference>
<feature type="domain" description="Tail spike TSP1/Gp66 N-terminal" evidence="1">
    <location>
        <begin position="60"/>
        <end position="128"/>
    </location>
</feature>
<dbReference type="Pfam" id="PF18668">
    <property type="entry name" value="Tail_spike_N"/>
    <property type="match status" value="1"/>
</dbReference>
<comment type="caution">
    <text evidence="2">The sequence shown here is derived from an EMBL/GenBank/DDBJ whole genome shotgun (WGS) entry which is preliminary data.</text>
</comment>
<dbReference type="OrthoDB" id="6615244at2"/>
<keyword evidence="3" id="KW-1185">Reference proteome</keyword>
<reference evidence="2 3" key="1">
    <citation type="journal article" date="2017" name="Antonie Van Leeuwenhoek">
        <title>Phylogenomic resolution of the bacterial genus Pantoea and its relationship with Erwinia and Tatumella.</title>
        <authorList>
            <person name="Palmer M."/>
            <person name="Steenkamp E.T."/>
            <person name="Coetzee M.P."/>
            <person name="Chan W.Y."/>
            <person name="van Zyl E."/>
            <person name="De Maayer P."/>
            <person name="Coutinho T.A."/>
            <person name="Blom J."/>
            <person name="Smits T.H."/>
            <person name="Duffy B."/>
            <person name="Venter S.N."/>
        </authorList>
    </citation>
    <scope>NUCLEOTIDE SEQUENCE [LARGE SCALE GENOMIC DNA]</scope>
    <source>
        <strain evidence="2 3">LMG 24534</strain>
    </source>
</reference>